<keyword evidence="2" id="KW-1133">Transmembrane helix</keyword>
<feature type="compositionally biased region" description="Polar residues" evidence="1">
    <location>
        <begin position="69"/>
        <end position="79"/>
    </location>
</feature>
<dbReference type="PANTHER" id="PTHR33294:SF3">
    <property type="entry name" value="AWPM-19-LIKE FAMILY PROTEIN"/>
    <property type="match status" value="1"/>
</dbReference>
<feature type="transmembrane region" description="Helical" evidence="2">
    <location>
        <begin position="191"/>
        <end position="213"/>
    </location>
</feature>
<feature type="compositionally biased region" description="Polar residues" evidence="1">
    <location>
        <begin position="10"/>
        <end position="21"/>
    </location>
</feature>
<evidence type="ECO:0000256" key="1">
    <source>
        <dbReference type="SAM" id="MobiDB-lite"/>
    </source>
</evidence>
<evidence type="ECO:0008006" key="4">
    <source>
        <dbReference type="Google" id="ProtNLM"/>
    </source>
</evidence>
<dbReference type="Pfam" id="PF05512">
    <property type="entry name" value="AWPM-19"/>
    <property type="match status" value="1"/>
</dbReference>
<protein>
    <recommendedName>
        <fullName evidence="4">Membrane protein PM19L-like</fullName>
    </recommendedName>
</protein>
<dbReference type="PANTHER" id="PTHR33294">
    <property type="entry name" value="AWPM-19-LIKE FAMILY PROTEIN"/>
    <property type="match status" value="1"/>
</dbReference>
<feature type="region of interest" description="Disordered" evidence="1">
    <location>
        <begin position="1"/>
        <end position="102"/>
    </location>
</feature>
<sequence length="305" mass="32498">MDERVRESNSAKSALEQNCSQGPVPDREGPVPSGWAGGILDATGLWQGETGPRTLTSERSRNLAKSRKSNSQEPVSQARTGLPRTGLSGRDRFPNAKSPLPEWEALEDRSSRAGTVFCISSSSSPSSSSSSCIISCHGRGRPRVCCRHPPLPQPHNVRHRRHHRRWALNYGVDETPHALSGLTPPAQLFPIYFPIGNLSTGFFVIFSLIAGVVGTATSLTGLLDVSRSKPASLLSAAAFSVITWALTLLAMGLACKEISISWRPASLRTLETLTIILSGTQLLCAGAIHAGASAASFDGPIIGRI</sequence>
<feature type="transmembrane region" description="Helical" evidence="2">
    <location>
        <begin position="233"/>
        <end position="254"/>
    </location>
</feature>
<evidence type="ECO:0000313" key="3">
    <source>
        <dbReference type="EMBL" id="CAD1833669.1"/>
    </source>
</evidence>
<dbReference type="AlphaFoldDB" id="A0A6V7PS58"/>
<gene>
    <name evidence="3" type="ORF">CB5_LOCUS16880</name>
</gene>
<proteinExistence type="predicted"/>
<evidence type="ECO:0000256" key="2">
    <source>
        <dbReference type="SAM" id="Phobius"/>
    </source>
</evidence>
<keyword evidence="2" id="KW-0472">Membrane</keyword>
<reference evidence="3" key="1">
    <citation type="submission" date="2020-07" db="EMBL/GenBank/DDBJ databases">
        <authorList>
            <person name="Lin J."/>
        </authorList>
    </citation>
    <scope>NUCLEOTIDE SEQUENCE</scope>
</reference>
<accession>A0A6V7PS58</accession>
<dbReference type="InterPro" id="IPR008390">
    <property type="entry name" value="AWPM-19"/>
</dbReference>
<name>A0A6V7PS58_ANACO</name>
<keyword evidence="2" id="KW-0812">Transmembrane</keyword>
<organism evidence="3">
    <name type="scientific">Ananas comosus var. bracteatus</name>
    <name type="common">red pineapple</name>
    <dbReference type="NCBI Taxonomy" id="296719"/>
    <lineage>
        <taxon>Eukaryota</taxon>
        <taxon>Viridiplantae</taxon>
        <taxon>Streptophyta</taxon>
        <taxon>Embryophyta</taxon>
        <taxon>Tracheophyta</taxon>
        <taxon>Spermatophyta</taxon>
        <taxon>Magnoliopsida</taxon>
        <taxon>Liliopsida</taxon>
        <taxon>Poales</taxon>
        <taxon>Bromeliaceae</taxon>
        <taxon>Bromelioideae</taxon>
        <taxon>Ananas</taxon>
    </lineage>
</organism>
<dbReference type="EMBL" id="LR862151">
    <property type="protein sequence ID" value="CAD1833669.1"/>
    <property type="molecule type" value="Genomic_DNA"/>
</dbReference>